<sequence>MQVLIPLEPSDRLYHRRDRTGWLYAREEPLTQAIVDLLAALACWTCTAKTHVKDGGKLEIVLETNQKIDDVYGFETSLVMIQNKKHLSMAQPDNHLVDCKDRASRSDENLFRGGIVMAGGQNVAIKAPLTPAMSAQYSVILDPAQQSWIYLIEDAKRLHRPLDRQV</sequence>
<dbReference type="EMBL" id="KI912115">
    <property type="protein sequence ID" value="ETS77903.1"/>
    <property type="molecule type" value="Genomic_DNA"/>
</dbReference>
<dbReference type="RefSeq" id="XP_007836737.1">
    <property type="nucleotide sequence ID" value="XM_007838546.1"/>
</dbReference>
<dbReference type="KEGG" id="pfy:PFICI_09965"/>
<evidence type="ECO:0000313" key="1">
    <source>
        <dbReference type="EMBL" id="ETS77903.1"/>
    </source>
</evidence>
<accession>W3WVK5</accession>
<keyword evidence="2" id="KW-1185">Reference proteome</keyword>
<dbReference type="Proteomes" id="UP000030651">
    <property type="component" value="Unassembled WGS sequence"/>
</dbReference>
<proteinExistence type="predicted"/>
<protein>
    <submittedName>
        <fullName evidence="1">Uncharacterized protein</fullName>
    </submittedName>
</protein>
<name>W3WVK5_PESFW</name>
<gene>
    <name evidence="1" type="ORF">PFICI_09965</name>
</gene>
<reference evidence="2" key="1">
    <citation type="journal article" date="2015" name="BMC Genomics">
        <title>Genomic and transcriptomic analysis of the endophytic fungus Pestalotiopsis fici reveals its lifestyle and high potential for synthesis of natural products.</title>
        <authorList>
            <person name="Wang X."/>
            <person name="Zhang X."/>
            <person name="Liu L."/>
            <person name="Xiang M."/>
            <person name="Wang W."/>
            <person name="Sun X."/>
            <person name="Che Y."/>
            <person name="Guo L."/>
            <person name="Liu G."/>
            <person name="Guo L."/>
            <person name="Wang C."/>
            <person name="Yin W.B."/>
            <person name="Stadler M."/>
            <person name="Zhang X."/>
            <person name="Liu X."/>
        </authorList>
    </citation>
    <scope>NUCLEOTIDE SEQUENCE [LARGE SCALE GENOMIC DNA]</scope>
    <source>
        <strain evidence="2">W106-1 / CGMCC3.15140</strain>
    </source>
</reference>
<evidence type="ECO:0000313" key="2">
    <source>
        <dbReference type="Proteomes" id="UP000030651"/>
    </source>
</evidence>
<dbReference type="AlphaFoldDB" id="W3WVK5"/>
<dbReference type="InParanoid" id="W3WVK5"/>
<dbReference type="HOGENOM" id="CLU_1603322_0_0_1"/>
<dbReference type="GeneID" id="19274978"/>
<organism evidence="1 2">
    <name type="scientific">Pestalotiopsis fici (strain W106-1 / CGMCC3.15140)</name>
    <dbReference type="NCBI Taxonomy" id="1229662"/>
    <lineage>
        <taxon>Eukaryota</taxon>
        <taxon>Fungi</taxon>
        <taxon>Dikarya</taxon>
        <taxon>Ascomycota</taxon>
        <taxon>Pezizomycotina</taxon>
        <taxon>Sordariomycetes</taxon>
        <taxon>Xylariomycetidae</taxon>
        <taxon>Amphisphaeriales</taxon>
        <taxon>Sporocadaceae</taxon>
        <taxon>Pestalotiopsis</taxon>
    </lineage>
</organism>